<comment type="caution">
    <text evidence="5">The sequence shown here is derived from an EMBL/GenBank/DDBJ whole genome shotgun (WGS) entry which is preliminary data.</text>
</comment>
<evidence type="ECO:0000256" key="1">
    <source>
        <dbReference type="ARBA" id="ARBA00005189"/>
    </source>
</evidence>
<dbReference type="SUPFAM" id="SSF69593">
    <property type="entry name" value="Glycerol-3-phosphate (1)-acyltransferase"/>
    <property type="match status" value="1"/>
</dbReference>
<dbReference type="Pfam" id="PF01553">
    <property type="entry name" value="Acyltransferase"/>
    <property type="match status" value="1"/>
</dbReference>
<name>A0ABV8V7M4_9GAMM</name>
<dbReference type="InterPro" id="IPR002123">
    <property type="entry name" value="Plipid/glycerol_acylTrfase"/>
</dbReference>
<protein>
    <submittedName>
        <fullName evidence="5">1-acyl-sn-glycerol-3-phosphate acyltransferase</fullName>
    </submittedName>
</protein>
<dbReference type="PANTHER" id="PTHR10434">
    <property type="entry name" value="1-ACYL-SN-GLYCEROL-3-PHOSPHATE ACYLTRANSFERASE"/>
    <property type="match status" value="1"/>
</dbReference>
<proteinExistence type="predicted"/>
<accession>A0ABV8V7M4</accession>
<dbReference type="EMBL" id="JBHSCX010000020">
    <property type="protein sequence ID" value="MFC4363210.1"/>
    <property type="molecule type" value="Genomic_DNA"/>
</dbReference>
<evidence type="ECO:0000256" key="3">
    <source>
        <dbReference type="ARBA" id="ARBA00023315"/>
    </source>
</evidence>
<dbReference type="Proteomes" id="UP001595840">
    <property type="component" value="Unassembled WGS sequence"/>
</dbReference>
<dbReference type="PANTHER" id="PTHR10434:SF9">
    <property type="entry name" value="PHOSPHOLIPID_GLYCEROL ACYLTRANSFERASE DOMAIN-CONTAINING PROTEIN"/>
    <property type="match status" value="1"/>
</dbReference>
<keyword evidence="3 5" id="KW-0012">Acyltransferase</keyword>
<organism evidence="5 6">
    <name type="scientific">Simiduia curdlanivorans</name>
    <dbReference type="NCBI Taxonomy" id="1492769"/>
    <lineage>
        <taxon>Bacteria</taxon>
        <taxon>Pseudomonadati</taxon>
        <taxon>Pseudomonadota</taxon>
        <taxon>Gammaproteobacteria</taxon>
        <taxon>Cellvibrionales</taxon>
        <taxon>Cellvibrionaceae</taxon>
        <taxon>Simiduia</taxon>
    </lineage>
</organism>
<sequence length="199" mass="21956">MTQVPVVPKTPAAWPKLGNAFTRWLGRNGLRVMGWRCIGHIPETGKLVVVGGPHTSNWDFVIAMFTIMALGVKVSWLAKDSIFRWPVKGLWLKLGGIPVDRASASGMVGQAIESLQQNSAQIVCLMPEGTRSKVDKWRTGFLHIAKGAQVPIFMVGMDYPSKTVTFGNIFTVGDDLDADLEKVKLFVRSFRAKRPAFQS</sequence>
<gene>
    <name evidence="5" type="ORF">ACFOX3_12925</name>
</gene>
<keyword evidence="6" id="KW-1185">Reference proteome</keyword>
<dbReference type="RefSeq" id="WP_290260868.1">
    <property type="nucleotide sequence ID" value="NZ_JAUFQG010000004.1"/>
</dbReference>
<keyword evidence="2" id="KW-0808">Transferase</keyword>
<evidence type="ECO:0000259" key="4">
    <source>
        <dbReference type="SMART" id="SM00563"/>
    </source>
</evidence>
<evidence type="ECO:0000313" key="6">
    <source>
        <dbReference type="Proteomes" id="UP001595840"/>
    </source>
</evidence>
<comment type="pathway">
    <text evidence="1">Lipid metabolism.</text>
</comment>
<reference evidence="6" key="1">
    <citation type="journal article" date="2019" name="Int. J. Syst. Evol. Microbiol.">
        <title>The Global Catalogue of Microorganisms (GCM) 10K type strain sequencing project: providing services to taxonomists for standard genome sequencing and annotation.</title>
        <authorList>
            <consortium name="The Broad Institute Genomics Platform"/>
            <consortium name="The Broad Institute Genome Sequencing Center for Infectious Disease"/>
            <person name="Wu L."/>
            <person name="Ma J."/>
        </authorList>
    </citation>
    <scope>NUCLEOTIDE SEQUENCE [LARGE SCALE GENOMIC DNA]</scope>
    <source>
        <strain evidence="6">CECT 8570</strain>
    </source>
</reference>
<feature type="domain" description="Phospholipid/glycerol acyltransferase" evidence="4">
    <location>
        <begin position="48"/>
        <end position="160"/>
    </location>
</feature>
<evidence type="ECO:0000313" key="5">
    <source>
        <dbReference type="EMBL" id="MFC4363210.1"/>
    </source>
</evidence>
<dbReference type="SMART" id="SM00563">
    <property type="entry name" value="PlsC"/>
    <property type="match status" value="1"/>
</dbReference>
<dbReference type="GO" id="GO:0016746">
    <property type="term" value="F:acyltransferase activity"/>
    <property type="evidence" value="ECO:0007669"/>
    <property type="project" value="UniProtKB-KW"/>
</dbReference>
<evidence type="ECO:0000256" key="2">
    <source>
        <dbReference type="ARBA" id="ARBA00022679"/>
    </source>
</evidence>